<keyword evidence="3" id="KW-1185">Reference proteome</keyword>
<gene>
    <name evidence="2" type="ORF">HNP84_009652</name>
</gene>
<comment type="caution">
    <text evidence="2">The sequence shown here is derived from an EMBL/GenBank/DDBJ whole genome shotgun (WGS) entry which is preliminary data.</text>
</comment>
<evidence type="ECO:0000313" key="3">
    <source>
        <dbReference type="Proteomes" id="UP000578449"/>
    </source>
</evidence>
<reference evidence="2 3" key="1">
    <citation type="submission" date="2020-08" db="EMBL/GenBank/DDBJ databases">
        <title>Genomic Encyclopedia of Type Strains, Phase IV (KMG-IV): sequencing the most valuable type-strain genomes for metagenomic binning, comparative biology and taxonomic classification.</title>
        <authorList>
            <person name="Goeker M."/>
        </authorList>
    </citation>
    <scope>NUCLEOTIDE SEQUENCE [LARGE SCALE GENOMIC DNA]</scope>
    <source>
        <strain evidence="2 3">DSM 45615</strain>
    </source>
</reference>
<name>A0A840PK34_9ACTN</name>
<protein>
    <submittedName>
        <fullName evidence="2">Uncharacterized protein</fullName>
    </submittedName>
</protein>
<dbReference type="RefSeq" id="WP_185056700.1">
    <property type="nucleotide sequence ID" value="NZ_BAABIX010000071.1"/>
</dbReference>
<dbReference type="EMBL" id="JACHGN010000034">
    <property type="protein sequence ID" value="MBB5139888.1"/>
    <property type="molecule type" value="Genomic_DNA"/>
</dbReference>
<feature type="compositionally biased region" description="Pro residues" evidence="1">
    <location>
        <begin position="117"/>
        <end position="130"/>
    </location>
</feature>
<dbReference type="Proteomes" id="UP000578449">
    <property type="component" value="Unassembled WGS sequence"/>
</dbReference>
<accession>A0A840PK34</accession>
<feature type="region of interest" description="Disordered" evidence="1">
    <location>
        <begin position="55"/>
        <end position="153"/>
    </location>
</feature>
<feature type="compositionally biased region" description="Pro residues" evidence="1">
    <location>
        <begin position="97"/>
        <end position="109"/>
    </location>
</feature>
<dbReference type="AlphaFoldDB" id="A0A840PK34"/>
<proteinExistence type="predicted"/>
<organism evidence="2 3">
    <name type="scientific">Thermocatellispora tengchongensis</name>
    <dbReference type="NCBI Taxonomy" id="1073253"/>
    <lineage>
        <taxon>Bacteria</taxon>
        <taxon>Bacillati</taxon>
        <taxon>Actinomycetota</taxon>
        <taxon>Actinomycetes</taxon>
        <taxon>Streptosporangiales</taxon>
        <taxon>Streptosporangiaceae</taxon>
        <taxon>Thermocatellispora</taxon>
    </lineage>
</organism>
<sequence length="153" mass="15513">MTGVSELPDLSGGALVGHDGVRVWADDGALLAEARDGTRVRVEPGRVAHLIAYGFDLDPNPRRGGLSRRSRTPRPTGLAATEPTASSCSTCRTTTPAPRPPRSPPPWAPATPSSASPTPPEPAPPWPAAPPAGAACPAPAAPCPWPSGSPGTP</sequence>
<feature type="compositionally biased region" description="Low complexity" evidence="1">
    <location>
        <begin position="83"/>
        <end position="96"/>
    </location>
</feature>
<feature type="compositionally biased region" description="Pro residues" evidence="1">
    <location>
        <begin position="139"/>
        <end position="153"/>
    </location>
</feature>
<evidence type="ECO:0000256" key="1">
    <source>
        <dbReference type="SAM" id="MobiDB-lite"/>
    </source>
</evidence>
<evidence type="ECO:0000313" key="2">
    <source>
        <dbReference type="EMBL" id="MBB5139888.1"/>
    </source>
</evidence>